<evidence type="ECO:0000313" key="3">
    <source>
        <dbReference type="EMBL" id="TGD73148.1"/>
    </source>
</evidence>
<evidence type="ECO:0000256" key="1">
    <source>
        <dbReference type="SAM" id="MobiDB-lite"/>
    </source>
</evidence>
<evidence type="ECO:0000259" key="2">
    <source>
        <dbReference type="Pfam" id="PF02120"/>
    </source>
</evidence>
<dbReference type="RefSeq" id="WP_135444472.1">
    <property type="nucleotide sequence ID" value="NZ_SRLE01000008.1"/>
</dbReference>
<protein>
    <recommendedName>
        <fullName evidence="2">Flagellar hook-length control protein-like C-terminal domain-containing protein</fullName>
    </recommendedName>
</protein>
<dbReference type="InterPro" id="IPR052563">
    <property type="entry name" value="FliK"/>
</dbReference>
<dbReference type="PANTHER" id="PTHR37533">
    <property type="entry name" value="FLAGELLAR HOOK-LENGTH CONTROL PROTEIN"/>
    <property type="match status" value="1"/>
</dbReference>
<accession>A0A4Z0M1A4</accession>
<sequence>MNNSIANLITVLAGAGTGLNNPAAGSPLPGQDQAFAAILEQLRQNALGGDQALPAGLDQLLADFADVEDLGLPGALPGELPGLDPLGLSELSADNVLPWLMQHPLAQVKLPDPSQLGEIDLDVDGELGVGGGQSEALGVLIALYNQYAQQQSGPGQAETGAAATVPGLERFAPGLLAAANGQQPGKALTDGQAGATPEAEAELELQPNWRNSEQQKPGLNGLNGQAEPAITSAEPELGAAGEHTSREAPAARFETQLNAAAASLQQAGASTSSAPAPAGAAQVQALFGSDAWSQDFEDQLVGMALRGERQISLHLNPRELGPLVVELTMVDKQAQLHFVTGHQNVRQAVEQALPQLREALDQQGIALGDANVSQQDRRDSQPGPEREFQRQAPAADEPLQPVERVAGNVQPLQRGLVNLYI</sequence>
<reference evidence="3 4" key="1">
    <citation type="submission" date="2019-04" db="EMBL/GenBank/DDBJ databases">
        <title>Taxonomy of novel Haliea sp. from mangrove soil of West Coast of India.</title>
        <authorList>
            <person name="Verma A."/>
            <person name="Kumar P."/>
            <person name="Krishnamurthi S."/>
        </authorList>
    </citation>
    <scope>NUCLEOTIDE SEQUENCE [LARGE SCALE GENOMIC DNA]</scope>
    <source>
        <strain evidence="3 4">SAOS-164</strain>
    </source>
</reference>
<keyword evidence="4" id="KW-1185">Reference proteome</keyword>
<dbReference type="InterPro" id="IPR021136">
    <property type="entry name" value="Flagellar_hook_control-like_C"/>
</dbReference>
<dbReference type="AlphaFoldDB" id="A0A4Z0M1A4"/>
<dbReference type="Pfam" id="PF02120">
    <property type="entry name" value="Flg_hook"/>
    <property type="match status" value="1"/>
</dbReference>
<name>A0A4Z0M1A4_9GAMM</name>
<feature type="region of interest" description="Disordered" evidence="1">
    <location>
        <begin position="368"/>
        <end position="406"/>
    </location>
</feature>
<dbReference type="PANTHER" id="PTHR37533:SF2">
    <property type="entry name" value="FLAGELLAR HOOK-LENGTH CONTROL PROTEIN"/>
    <property type="match status" value="1"/>
</dbReference>
<feature type="compositionally biased region" description="Polar residues" evidence="1">
    <location>
        <begin position="208"/>
        <end position="217"/>
    </location>
</feature>
<feature type="domain" description="Flagellar hook-length control protein-like C-terminal" evidence="2">
    <location>
        <begin position="299"/>
        <end position="379"/>
    </location>
</feature>
<dbReference type="CDD" id="cd17470">
    <property type="entry name" value="T3SS_Flik_C"/>
    <property type="match status" value="1"/>
</dbReference>
<dbReference type="InterPro" id="IPR038610">
    <property type="entry name" value="FliK-like_C_sf"/>
</dbReference>
<proteinExistence type="predicted"/>
<dbReference type="EMBL" id="SRLE01000008">
    <property type="protein sequence ID" value="TGD73148.1"/>
    <property type="molecule type" value="Genomic_DNA"/>
</dbReference>
<feature type="region of interest" description="Disordered" evidence="1">
    <location>
        <begin position="207"/>
        <end position="226"/>
    </location>
</feature>
<comment type="caution">
    <text evidence="3">The sequence shown here is derived from an EMBL/GenBank/DDBJ whole genome shotgun (WGS) entry which is preliminary data.</text>
</comment>
<feature type="compositionally biased region" description="Basic and acidic residues" evidence="1">
    <location>
        <begin position="375"/>
        <end position="389"/>
    </location>
</feature>
<feature type="region of interest" description="Disordered" evidence="1">
    <location>
        <begin position="181"/>
        <end position="201"/>
    </location>
</feature>
<dbReference type="Proteomes" id="UP000298050">
    <property type="component" value="Unassembled WGS sequence"/>
</dbReference>
<dbReference type="OrthoDB" id="1792985at2"/>
<gene>
    <name evidence="3" type="ORF">E4634_12795</name>
</gene>
<organism evidence="3 4">
    <name type="scientific">Mangrovimicrobium sediminis</name>
    <dbReference type="NCBI Taxonomy" id="2562682"/>
    <lineage>
        <taxon>Bacteria</taxon>
        <taxon>Pseudomonadati</taxon>
        <taxon>Pseudomonadota</taxon>
        <taxon>Gammaproteobacteria</taxon>
        <taxon>Cellvibrionales</taxon>
        <taxon>Halieaceae</taxon>
        <taxon>Mangrovimicrobium</taxon>
    </lineage>
</organism>
<dbReference type="Gene3D" id="3.30.750.140">
    <property type="match status" value="1"/>
</dbReference>
<evidence type="ECO:0000313" key="4">
    <source>
        <dbReference type="Proteomes" id="UP000298050"/>
    </source>
</evidence>